<dbReference type="FunFam" id="1.25.40.10:FF:000269">
    <property type="entry name" value="Crooked neck pre-mRNA-splicing factor 1"/>
    <property type="match status" value="1"/>
</dbReference>
<protein>
    <submittedName>
        <fullName evidence="12">Crooked neck pre-mRNA-splicing factor 1</fullName>
    </submittedName>
</protein>
<reference evidence="12" key="1">
    <citation type="submission" date="2019-03" db="EMBL/GenBank/DDBJ databases">
        <title>Improved annotation for the trematode Fasciola hepatica.</title>
        <authorList>
            <person name="Choi Y.-J."/>
            <person name="Martin J."/>
            <person name="Mitreva M."/>
        </authorList>
    </citation>
    <scope>NUCLEOTIDE SEQUENCE [LARGE SCALE GENOMIC DNA]</scope>
</reference>
<feature type="compositionally biased region" description="Acidic residues" evidence="9">
    <location>
        <begin position="695"/>
        <end position="710"/>
    </location>
</feature>
<evidence type="ECO:0000256" key="6">
    <source>
        <dbReference type="ARBA" id="ARBA00023187"/>
    </source>
</evidence>
<name>A0A4E0RF59_FASHE</name>
<proteinExistence type="inferred from homology"/>
<dbReference type="InterPro" id="IPR055433">
    <property type="entry name" value="HAT_Syf1-like_N"/>
</dbReference>
<sequence>MDLVPIEVSTVLDQRPKKIKIARVKNKMPAAVQITAEQLLREAKERELEVTPKAPQQKITSLSELRDFQLRKRKDYEDNIRKNRLAMQNWIKYAKFEESQGEIQRARSVFERALDVDYRNVGLWLKYAEMEMRNKQINHARNLWDRAVVLMPRANQFWYKYTYMEEMLGNIAGARQVFERWMEWQPEEQAWHAYINFELRYKELNQARLVYERYILFLSTAVEFFGADNPQSRLLIEFARFEERQKEHDRARVIYKYALDNLPKEECQEIYKAYTLHEKKYGDRLAIEDVILSKRKFQYEEEVHVNPHNYDVWFDYVRLMEEESSVEQTREIYERAVANIPPIKEKRYWRRYIYLWLNYALYEELAVEDIERTRQVYRFCLKLIPHRRFTFAKMWLYAAKFEIRQKALTEARKLLGTAIGMCPKDKLFRGYIELEIQLREFDRCRKLYEKFLEFSPENCTTWMRYAELESLLGETDRARAIYELAIDRPLLDMPELLWKAYIDFEIEQCDWERARLLYRRLLQRTQHVKVWISFANFEICAHNNLTVEDLDDEDAEQLSSANITKEDLVREHNENEVRKGILRARTIYREANKALCDCEDKEQRVRLLESWKEFEFEYGDVQTQRDVMRLQPQKIVRSRRLGDERSGWEEYVEYSFPDTDAEKPNQKLLNMAARWAEQMSRKKTSEDSGASSSESSEEEDDDDLQGDEDDNRVLDEDQRKSKPGKNFEELQLPDDDDDGDE</sequence>
<dbReference type="SUPFAM" id="SSF48452">
    <property type="entry name" value="TPR-like"/>
    <property type="match status" value="2"/>
</dbReference>
<dbReference type="InterPro" id="IPR045075">
    <property type="entry name" value="Syf1-like"/>
</dbReference>
<dbReference type="GO" id="GO:0071014">
    <property type="term" value="C:post-mRNA release spliceosomal complex"/>
    <property type="evidence" value="ECO:0007669"/>
    <property type="project" value="TreeGrafter"/>
</dbReference>
<evidence type="ECO:0000259" key="10">
    <source>
        <dbReference type="Pfam" id="PF23231"/>
    </source>
</evidence>
<dbReference type="EMBL" id="JXXN02004725">
    <property type="protein sequence ID" value="THD20378.1"/>
    <property type="molecule type" value="Genomic_DNA"/>
</dbReference>
<evidence type="ECO:0000256" key="3">
    <source>
        <dbReference type="ARBA" id="ARBA00022664"/>
    </source>
</evidence>
<accession>A0A4E0RF59</accession>
<dbReference type="GO" id="GO:0071011">
    <property type="term" value="C:precatalytic spliceosome"/>
    <property type="evidence" value="ECO:0007669"/>
    <property type="project" value="TreeGrafter"/>
</dbReference>
<feature type="domain" description="Pre-mRNA-splicing factor Syf1-like N-terminal HAT-repeats" evidence="11">
    <location>
        <begin position="75"/>
        <end position="216"/>
    </location>
</feature>
<dbReference type="GO" id="GO:0000245">
    <property type="term" value="P:spliceosomal complex assembly"/>
    <property type="evidence" value="ECO:0007669"/>
    <property type="project" value="TreeGrafter"/>
</dbReference>
<dbReference type="FunFam" id="1.25.40.10:FF:000075">
    <property type="entry name" value="Crooked neck pre-mRNA-splicing factor 1"/>
    <property type="match status" value="1"/>
</dbReference>
<feature type="compositionally biased region" description="Acidic residues" evidence="9">
    <location>
        <begin position="731"/>
        <end position="741"/>
    </location>
</feature>
<dbReference type="GO" id="GO:0016607">
    <property type="term" value="C:nuclear speck"/>
    <property type="evidence" value="ECO:0007669"/>
    <property type="project" value="UniProtKB-SubCell"/>
</dbReference>
<evidence type="ECO:0000256" key="4">
    <source>
        <dbReference type="ARBA" id="ARBA00022728"/>
    </source>
</evidence>
<dbReference type="GO" id="GO:0000974">
    <property type="term" value="C:Prp19 complex"/>
    <property type="evidence" value="ECO:0007669"/>
    <property type="project" value="TreeGrafter"/>
</dbReference>
<feature type="compositionally biased region" description="Basic and acidic residues" evidence="9">
    <location>
        <begin position="711"/>
        <end position="728"/>
    </location>
</feature>
<keyword evidence="4" id="KW-0747">Spliceosome</keyword>
<keyword evidence="5" id="KW-0677">Repeat</keyword>
<evidence type="ECO:0000256" key="7">
    <source>
        <dbReference type="ARBA" id="ARBA00023242"/>
    </source>
</evidence>
<evidence type="ECO:0000256" key="9">
    <source>
        <dbReference type="SAM" id="MobiDB-lite"/>
    </source>
</evidence>
<dbReference type="InterPro" id="IPR003107">
    <property type="entry name" value="HAT"/>
</dbReference>
<gene>
    <name evidence="12" type="ORF">D915_008857</name>
</gene>
<keyword evidence="3" id="KW-0507">mRNA processing</keyword>
<feature type="domain" description="Pre-mRNA-splicing factor Syf1/CRNKL1-like C-terminal HAT-repeats" evidence="10">
    <location>
        <begin position="368"/>
        <end position="547"/>
    </location>
</feature>
<keyword evidence="7" id="KW-0539">Nucleus</keyword>
<evidence type="ECO:0000313" key="13">
    <source>
        <dbReference type="Proteomes" id="UP000230066"/>
    </source>
</evidence>
<evidence type="ECO:0000313" key="12">
    <source>
        <dbReference type="EMBL" id="THD20378.1"/>
    </source>
</evidence>
<comment type="similarity">
    <text evidence="2">Belongs to the crooked-neck family.</text>
</comment>
<dbReference type="InterPro" id="IPR011990">
    <property type="entry name" value="TPR-like_helical_dom_sf"/>
</dbReference>
<dbReference type="Proteomes" id="UP000230066">
    <property type="component" value="Unassembled WGS sequence"/>
</dbReference>
<dbReference type="SMART" id="SM00386">
    <property type="entry name" value="HAT"/>
    <property type="match status" value="12"/>
</dbReference>
<dbReference type="Pfam" id="PF23233">
    <property type="entry name" value="HAT_Syf1_CNRKL1_N"/>
    <property type="match status" value="1"/>
</dbReference>
<dbReference type="InterPro" id="IPR055430">
    <property type="entry name" value="HAT_Syf1_CNRKL1_C"/>
</dbReference>
<dbReference type="GO" id="GO:0071007">
    <property type="term" value="C:U2-type catalytic step 2 spliceosome"/>
    <property type="evidence" value="ECO:0007669"/>
    <property type="project" value="TreeGrafter"/>
</dbReference>
<evidence type="ECO:0000256" key="8">
    <source>
        <dbReference type="ARBA" id="ARBA00037040"/>
    </source>
</evidence>
<evidence type="ECO:0000259" key="11">
    <source>
        <dbReference type="Pfam" id="PF23233"/>
    </source>
</evidence>
<dbReference type="Gene3D" id="1.25.40.10">
    <property type="entry name" value="Tetratricopeptide repeat domain"/>
    <property type="match status" value="3"/>
</dbReference>
<comment type="function">
    <text evidence="8">Involved in pre-mRNA splicing and cell cycle progression. Required for the spliceosome assembly and initiation of the DNA replication.</text>
</comment>
<comment type="subcellular location">
    <subcellularLocation>
        <location evidence="1">Nucleus speckle</location>
    </subcellularLocation>
</comment>
<dbReference type="PANTHER" id="PTHR11246:SF3">
    <property type="entry name" value="CROOKED NECK-LIKE PROTEIN 1"/>
    <property type="match status" value="1"/>
</dbReference>
<evidence type="ECO:0000256" key="5">
    <source>
        <dbReference type="ARBA" id="ARBA00022737"/>
    </source>
</evidence>
<evidence type="ECO:0000256" key="2">
    <source>
        <dbReference type="ARBA" id="ARBA00008644"/>
    </source>
</evidence>
<comment type="caution">
    <text evidence="12">The sequence shown here is derived from an EMBL/GenBank/DDBJ whole genome shotgun (WGS) entry which is preliminary data.</text>
</comment>
<keyword evidence="6" id="KW-0508">mRNA splicing</keyword>
<dbReference type="FunFam" id="1.25.40.10:FF:000306">
    <property type="entry name" value="Cell cycle control protein cwf4"/>
    <property type="match status" value="1"/>
</dbReference>
<keyword evidence="13" id="KW-1185">Reference proteome</keyword>
<dbReference type="PANTHER" id="PTHR11246">
    <property type="entry name" value="PRE-MRNA SPLICING FACTOR"/>
    <property type="match status" value="1"/>
</dbReference>
<evidence type="ECO:0000256" key="1">
    <source>
        <dbReference type="ARBA" id="ARBA00004324"/>
    </source>
</evidence>
<dbReference type="Pfam" id="PF23231">
    <property type="entry name" value="HAT_Syf1_CNRKL1_C"/>
    <property type="match status" value="1"/>
</dbReference>
<organism evidence="12 13">
    <name type="scientific">Fasciola hepatica</name>
    <name type="common">Liver fluke</name>
    <dbReference type="NCBI Taxonomy" id="6192"/>
    <lineage>
        <taxon>Eukaryota</taxon>
        <taxon>Metazoa</taxon>
        <taxon>Spiralia</taxon>
        <taxon>Lophotrochozoa</taxon>
        <taxon>Platyhelminthes</taxon>
        <taxon>Trematoda</taxon>
        <taxon>Digenea</taxon>
        <taxon>Plagiorchiida</taxon>
        <taxon>Echinostomata</taxon>
        <taxon>Echinostomatoidea</taxon>
        <taxon>Fasciolidae</taxon>
        <taxon>Fasciola</taxon>
    </lineage>
</organism>
<feature type="region of interest" description="Disordered" evidence="9">
    <location>
        <begin position="678"/>
        <end position="741"/>
    </location>
</feature>
<dbReference type="AlphaFoldDB" id="A0A4E0RF59"/>